<dbReference type="AlphaFoldDB" id="A0A421DTQ1"/>
<gene>
    <name evidence="6" type="ORF">BIY29_00035</name>
</gene>
<keyword evidence="1 3" id="KW-0456">Lyase</keyword>
<dbReference type="EMBL" id="MJLZ01000001">
    <property type="protein sequence ID" value="RLM28090.1"/>
    <property type="molecule type" value="Genomic_DNA"/>
</dbReference>
<dbReference type="CDD" id="cd00408">
    <property type="entry name" value="DHDPS-like"/>
    <property type="match status" value="1"/>
</dbReference>
<dbReference type="InterPro" id="IPR020624">
    <property type="entry name" value="Schiff_base-form_aldolases_CS"/>
</dbReference>
<dbReference type="SMART" id="SM01130">
    <property type="entry name" value="DHDPS"/>
    <property type="match status" value="1"/>
</dbReference>
<reference evidence="6 7" key="1">
    <citation type="submission" date="2016-09" db="EMBL/GenBank/DDBJ databases">
        <authorList>
            <person name="Doonan J."/>
            <person name="Pachebat J.A."/>
            <person name="Golyshin P.N."/>
            <person name="Denman S."/>
            <person name="Mcdonald J.E."/>
        </authorList>
    </citation>
    <scope>NUCLEOTIDE SEQUENCE [LARGE SCALE GENOMIC DNA]</scope>
    <source>
        <strain evidence="6 7">NCPPB 3934</strain>
    </source>
</reference>
<keyword evidence="7" id="KW-1185">Reference proteome</keyword>
<feature type="active site" description="Proton donor/acceptor" evidence="4">
    <location>
        <position position="138"/>
    </location>
</feature>
<evidence type="ECO:0000313" key="7">
    <source>
        <dbReference type="Proteomes" id="UP000285648"/>
    </source>
</evidence>
<dbReference type="Proteomes" id="UP000285648">
    <property type="component" value="Unassembled WGS sequence"/>
</dbReference>
<evidence type="ECO:0000256" key="5">
    <source>
        <dbReference type="PIRSR" id="PIRSR001365-2"/>
    </source>
</evidence>
<dbReference type="Pfam" id="PF00701">
    <property type="entry name" value="DHDPS"/>
    <property type="match status" value="1"/>
</dbReference>
<dbReference type="InterPro" id="IPR002220">
    <property type="entry name" value="DapA-like"/>
</dbReference>
<dbReference type="RefSeq" id="WP_121572668.1">
    <property type="nucleotide sequence ID" value="NZ_MJLZ01000001.1"/>
</dbReference>
<dbReference type="InterPro" id="IPR020625">
    <property type="entry name" value="Schiff_base-form_aldolases_AS"/>
</dbReference>
<dbReference type="PIRSF" id="PIRSF001365">
    <property type="entry name" value="DHDPS"/>
    <property type="match status" value="1"/>
</dbReference>
<dbReference type="Gene3D" id="3.20.20.70">
    <property type="entry name" value="Aldolase class I"/>
    <property type="match status" value="1"/>
</dbReference>
<dbReference type="GO" id="GO:0016829">
    <property type="term" value="F:lyase activity"/>
    <property type="evidence" value="ECO:0007669"/>
    <property type="project" value="UniProtKB-KW"/>
</dbReference>
<dbReference type="InterPro" id="IPR013785">
    <property type="entry name" value="Aldolase_TIM"/>
</dbReference>
<evidence type="ECO:0000313" key="6">
    <source>
        <dbReference type="EMBL" id="RLM28090.1"/>
    </source>
</evidence>
<comment type="similarity">
    <text evidence="3">Belongs to the DapA family.</text>
</comment>
<organism evidence="6 7">
    <name type="scientific">Brenneria alni</name>
    <dbReference type="NCBI Taxonomy" id="71656"/>
    <lineage>
        <taxon>Bacteria</taxon>
        <taxon>Pseudomonadati</taxon>
        <taxon>Pseudomonadota</taxon>
        <taxon>Gammaproteobacteria</taxon>
        <taxon>Enterobacterales</taxon>
        <taxon>Pectobacteriaceae</taxon>
        <taxon>Brenneria</taxon>
    </lineage>
</organism>
<dbReference type="PANTHER" id="PTHR12128:SF28">
    <property type="entry name" value="2-DEHYDRO-3-DEOXY-D-GLUCONATE ALDOLASE YAGE-RELATED"/>
    <property type="match status" value="1"/>
</dbReference>
<evidence type="ECO:0000256" key="3">
    <source>
        <dbReference type="PIRNR" id="PIRNR001365"/>
    </source>
</evidence>
<dbReference type="GO" id="GO:0005829">
    <property type="term" value="C:cytosol"/>
    <property type="evidence" value="ECO:0007669"/>
    <property type="project" value="TreeGrafter"/>
</dbReference>
<sequence length="305" mass="32590">MGFSTKFSGIIPPVSSIFAANGSLDEAGMQRVIDYLITAGVNGLFFLGTGGEFSQMSAAERMQLTETVVRLVDGRVPVLIGVGSTNTREAVSLSQHAQSAGADAVVAINPYYWQITEDNLFGYYGAIAQAVTLPVILYNFPKLTGQDLHPELVKRLADAHANIVGIKDTIDSVAHLRDMISTVKSAHPDFSVFCGFDDHLLNTLLLGGDGAISASANFAPALSVDLYQSVCNGDLAQATALHKTILQLPKLYQIDSPFVNVVKEAMQLAGLDISTFCLPPTQPLNAAQKAQVRQTLINANILPKE</sequence>
<comment type="caution">
    <text evidence="6">The sequence shown here is derived from an EMBL/GenBank/DDBJ whole genome shotgun (WGS) entry which is preliminary data.</text>
</comment>
<protein>
    <submittedName>
        <fullName evidence="6">Dihydrodipicolinate synthase family protein</fullName>
    </submittedName>
</protein>
<name>A0A421DTQ1_9GAMM</name>
<dbReference type="SUPFAM" id="SSF51569">
    <property type="entry name" value="Aldolase"/>
    <property type="match status" value="1"/>
</dbReference>
<accession>A0A421DTQ1</accession>
<evidence type="ECO:0000256" key="4">
    <source>
        <dbReference type="PIRSR" id="PIRSR001365-1"/>
    </source>
</evidence>
<evidence type="ECO:0000256" key="2">
    <source>
        <dbReference type="ARBA" id="ARBA00023270"/>
    </source>
</evidence>
<proteinExistence type="inferred from homology"/>
<feature type="binding site" evidence="5">
    <location>
        <position position="212"/>
    </location>
    <ligand>
        <name>pyruvate</name>
        <dbReference type="ChEBI" id="CHEBI:15361"/>
    </ligand>
</feature>
<dbReference type="PRINTS" id="PR00146">
    <property type="entry name" value="DHPICSNTHASE"/>
</dbReference>
<dbReference type="PROSITE" id="PS00665">
    <property type="entry name" value="DHDPS_1"/>
    <property type="match status" value="1"/>
</dbReference>
<evidence type="ECO:0000256" key="1">
    <source>
        <dbReference type="ARBA" id="ARBA00023239"/>
    </source>
</evidence>
<dbReference type="OrthoDB" id="199953at2"/>
<feature type="active site" description="Schiff-base intermediate with substrate" evidence="4">
    <location>
        <position position="167"/>
    </location>
</feature>
<dbReference type="PROSITE" id="PS00666">
    <property type="entry name" value="DHDPS_2"/>
    <property type="match status" value="1"/>
</dbReference>
<keyword evidence="2" id="KW-0704">Schiff base</keyword>
<dbReference type="PANTHER" id="PTHR12128">
    <property type="entry name" value="DIHYDRODIPICOLINATE SYNTHASE"/>
    <property type="match status" value="1"/>
</dbReference>